<accession>A0A0F9VT85</accession>
<dbReference type="AlphaFoldDB" id="A0A0F9VT85"/>
<evidence type="ECO:0000313" key="1">
    <source>
        <dbReference type="EMBL" id="KKO08301.1"/>
    </source>
</evidence>
<proteinExistence type="predicted"/>
<dbReference type="EMBL" id="LAZR01000010">
    <property type="protein sequence ID" value="KKO08301.1"/>
    <property type="molecule type" value="Genomic_DNA"/>
</dbReference>
<organism evidence="1">
    <name type="scientific">marine sediment metagenome</name>
    <dbReference type="NCBI Taxonomy" id="412755"/>
    <lineage>
        <taxon>unclassified sequences</taxon>
        <taxon>metagenomes</taxon>
        <taxon>ecological metagenomes</taxon>
    </lineage>
</organism>
<name>A0A0F9VT85_9ZZZZ</name>
<sequence length="97" mass="11043">MHTAKNISDWNDKTEAGLYEWWSSMANKGMAHHPDDDPASIVYVENGAPFFDSKASAALCTIYAEMEKLHDDLIYVAAHKAIMSRLAWERSLPENEW</sequence>
<reference evidence="1" key="1">
    <citation type="journal article" date="2015" name="Nature">
        <title>Complex archaea that bridge the gap between prokaryotes and eukaryotes.</title>
        <authorList>
            <person name="Spang A."/>
            <person name="Saw J.H."/>
            <person name="Jorgensen S.L."/>
            <person name="Zaremba-Niedzwiedzka K."/>
            <person name="Martijn J."/>
            <person name="Lind A.E."/>
            <person name="van Eijk R."/>
            <person name="Schleper C."/>
            <person name="Guy L."/>
            <person name="Ettema T.J."/>
        </authorList>
    </citation>
    <scope>NUCLEOTIDE SEQUENCE</scope>
</reference>
<comment type="caution">
    <text evidence="1">The sequence shown here is derived from an EMBL/GenBank/DDBJ whole genome shotgun (WGS) entry which is preliminary data.</text>
</comment>
<protein>
    <submittedName>
        <fullName evidence="1">Uncharacterized protein</fullName>
    </submittedName>
</protein>
<gene>
    <name evidence="1" type="ORF">LCGC14_0049990</name>
</gene>